<dbReference type="EMBL" id="CARXXK010000003">
    <property type="protein sequence ID" value="CAI6362086.1"/>
    <property type="molecule type" value="Genomic_DNA"/>
</dbReference>
<dbReference type="AlphaFoldDB" id="A0AAV0X262"/>
<gene>
    <name evidence="1" type="ORF">MEUPH1_LOCUS17195</name>
</gene>
<keyword evidence="2" id="KW-1185">Reference proteome</keyword>
<comment type="caution">
    <text evidence="1">The sequence shown here is derived from an EMBL/GenBank/DDBJ whole genome shotgun (WGS) entry which is preliminary data.</text>
</comment>
<protein>
    <submittedName>
        <fullName evidence="1">Uncharacterized protein</fullName>
    </submittedName>
</protein>
<evidence type="ECO:0000313" key="2">
    <source>
        <dbReference type="Proteomes" id="UP001160148"/>
    </source>
</evidence>
<sequence>MVNSSAETHHRATTPAAEPQPVLNVLYFRGIPKPRETTCSDHKLPQNTKETLEQNRDLKIIDCITLNAI</sequence>
<name>A0AAV0X262_9HEMI</name>
<accession>A0AAV0X262</accession>
<proteinExistence type="predicted"/>
<reference evidence="1 2" key="1">
    <citation type="submission" date="2023-01" db="EMBL/GenBank/DDBJ databases">
        <authorList>
            <person name="Whitehead M."/>
        </authorList>
    </citation>
    <scope>NUCLEOTIDE SEQUENCE [LARGE SCALE GENOMIC DNA]</scope>
</reference>
<organism evidence="1 2">
    <name type="scientific">Macrosiphum euphorbiae</name>
    <name type="common">potato aphid</name>
    <dbReference type="NCBI Taxonomy" id="13131"/>
    <lineage>
        <taxon>Eukaryota</taxon>
        <taxon>Metazoa</taxon>
        <taxon>Ecdysozoa</taxon>
        <taxon>Arthropoda</taxon>
        <taxon>Hexapoda</taxon>
        <taxon>Insecta</taxon>
        <taxon>Pterygota</taxon>
        <taxon>Neoptera</taxon>
        <taxon>Paraneoptera</taxon>
        <taxon>Hemiptera</taxon>
        <taxon>Sternorrhyncha</taxon>
        <taxon>Aphidomorpha</taxon>
        <taxon>Aphidoidea</taxon>
        <taxon>Aphididae</taxon>
        <taxon>Macrosiphini</taxon>
        <taxon>Macrosiphum</taxon>
    </lineage>
</organism>
<evidence type="ECO:0000313" key="1">
    <source>
        <dbReference type="EMBL" id="CAI6362086.1"/>
    </source>
</evidence>
<dbReference type="Proteomes" id="UP001160148">
    <property type="component" value="Unassembled WGS sequence"/>
</dbReference>